<dbReference type="Proteomes" id="UP001215280">
    <property type="component" value="Unassembled WGS sequence"/>
</dbReference>
<evidence type="ECO:0000313" key="3">
    <source>
        <dbReference type="Proteomes" id="UP001215280"/>
    </source>
</evidence>
<reference evidence="2" key="1">
    <citation type="submission" date="2023-03" db="EMBL/GenBank/DDBJ databases">
        <title>Massive genome expansion in bonnet fungi (Mycena s.s.) driven by repeated elements and novel gene families across ecological guilds.</title>
        <authorList>
            <consortium name="Lawrence Berkeley National Laboratory"/>
            <person name="Harder C.B."/>
            <person name="Miyauchi S."/>
            <person name="Viragh M."/>
            <person name="Kuo A."/>
            <person name="Thoen E."/>
            <person name="Andreopoulos B."/>
            <person name="Lu D."/>
            <person name="Skrede I."/>
            <person name="Drula E."/>
            <person name="Henrissat B."/>
            <person name="Morin E."/>
            <person name="Kohler A."/>
            <person name="Barry K."/>
            <person name="LaButti K."/>
            <person name="Morin E."/>
            <person name="Salamov A."/>
            <person name="Lipzen A."/>
            <person name="Mereny Z."/>
            <person name="Hegedus B."/>
            <person name="Baldrian P."/>
            <person name="Stursova M."/>
            <person name="Weitz H."/>
            <person name="Taylor A."/>
            <person name="Grigoriev I.V."/>
            <person name="Nagy L.G."/>
            <person name="Martin F."/>
            <person name="Kauserud H."/>
        </authorList>
    </citation>
    <scope>NUCLEOTIDE SEQUENCE</scope>
    <source>
        <strain evidence="2">CBHHK188m</strain>
    </source>
</reference>
<gene>
    <name evidence="2" type="ORF">DFH07DRAFT_389988</name>
</gene>
<feature type="transmembrane region" description="Helical" evidence="1">
    <location>
        <begin position="57"/>
        <end position="77"/>
    </location>
</feature>
<dbReference type="EMBL" id="JARJLG010000004">
    <property type="protein sequence ID" value="KAJ7781862.1"/>
    <property type="molecule type" value="Genomic_DNA"/>
</dbReference>
<keyword evidence="1" id="KW-0472">Membrane</keyword>
<comment type="caution">
    <text evidence="2">The sequence shown here is derived from an EMBL/GenBank/DDBJ whole genome shotgun (WGS) entry which is preliminary data.</text>
</comment>
<protein>
    <submittedName>
        <fullName evidence="2">Uncharacterized protein</fullName>
    </submittedName>
</protein>
<keyword evidence="3" id="KW-1185">Reference proteome</keyword>
<accession>A0AAD7KAZ8</accession>
<evidence type="ECO:0000256" key="1">
    <source>
        <dbReference type="SAM" id="Phobius"/>
    </source>
</evidence>
<sequence length="192" mass="21940">MVSYEIRYRGVSLSTIEIKPPQNVDTASHRQEADLQLRARMSEICSMHKSNRLDTRVGFPFIVYGLSVFGTRMAFYVQRVQAANICFPLKITQDVIGLPPRIWWSTDVRTVTGRYLLRQFAADICKQARNTSEKMLDGETPEVVDPMANIIDVDHGQYKEPRGVELKRRSGRVYIPCSMYTCIGGQSAIYRL</sequence>
<proteinExistence type="predicted"/>
<keyword evidence="1" id="KW-1133">Transmembrane helix</keyword>
<dbReference type="AlphaFoldDB" id="A0AAD7KAZ8"/>
<keyword evidence="1" id="KW-0812">Transmembrane</keyword>
<organism evidence="2 3">
    <name type="scientific">Mycena maculata</name>
    <dbReference type="NCBI Taxonomy" id="230809"/>
    <lineage>
        <taxon>Eukaryota</taxon>
        <taxon>Fungi</taxon>
        <taxon>Dikarya</taxon>
        <taxon>Basidiomycota</taxon>
        <taxon>Agaricomycotina</taxon>
        <taxon>Agaricomycetes</taxon>
        <taxon>Agaricomycetidae</taxon>
        <taxon>Agaricales</taxon>
        <taxon>Marasmiineae</taxon>
        <taxon>Mycenaceae</taxon>
        <taxon>Mycena</taxon>
    </lineage>
</organism>
<evidence type="ECO:0000313" key="2">
    <source>
        <dbReference type="EMBL" id="KAJ7781862.1"/>
    </source>
</evidence>
<name>A0AAD7KAZ8_9AGAR</name>